<dbReference type="RefSeq" id="WP_193920472.1">
    <property type="nucleotide sequence ID" value="NZ_JADEWL010000034.1"/>
</dbReference>
<protein>
    <submittedName>
        <fullName evidence="1">Uncharacterized protein</fullName>
    </submittedName>
</protein>
<dbReference type="EMBL" id="JADEWL010000034">
    <property type="protein sequence ID" value="MBE9213508.1"/>
    <property type="molecule type" value="Genomic_DNA"/>
</dbReference>
<evidence type="ECO:0000313" key="2">
    <source>
        <dbReference type="Proteomes" id="UP000620559"/>
    </source>
</evidence>
<keyword evidence="2" id="KW-1185">Reference proteome</keyword>
<name>A0A8J7F0G9_9CYAN</name>
<accession>A0A8J7F0G9</accession>
<comment type="caution">
    <text evidence="1">The sequence shown here is derived from an EMBL/GenBank/DDBJ whole genome shotgun (WGS) entry which is preliminary data.</text>
</comment>
<dbReference type="AlphaFoldDB" id="A0A8J7F0G9"/>
<dbReference type="Proteomes" id="UP000620559">
    <property type="component" value="Unassembled WGS sequence"/>
</dbReference>
<reference evidence="1" key="1">
    <citation type="submission" date="2020-10" db="EMBL/GenBank/DDBJ databases">
        <authorList>
            <person name="Castelo-Branco R."/>
            <person name="Eusebio N."/>
            <person name="Adriana R."/>
            <person name="Vieira A."/>
            <person name="Brugerolle De Fraissinette N."/>
            <person name="Rezende De Castro R."/>
            <person name="Schneider M.P."/>
            <person name="Vasconcelos V."/>
            <person name="Leao P.N."/>
        </authorList>
    </citation>
    <scope>NUCLEOTIDE SEQUENCE</scope>
    <source>
        <strain evidence="1">LEGE 06105</strain>
    </source>
</reference>
<proteinExistence type="predicted"/>
<organism evidence="1 2">
    <name type="scientific">Plectonema cf. radiosum LEGE 06105</name>
    <dbReference type="NCBI Taxonomy" id="945769"/>
    <lineage>
        <taxon>Bacteria</taxon>
        <taxon>Bacillati</taxon>
        <taxon>Cyanobacteriota</taxon>
        <taxon>Cyanophyceae</taxon>
        <taxon>Oscillatoriophycideae</taxon>
        <taxon>Oscillatoriales</taxon>
        <taxon>Microcoleaceae</taxon>
        <taxon>Plectonema</taxon>
    </lineage>
</organism>
<gene>
    <name evidence="1" type="ORF">IQ247_12650</name>
</gene>
<evidence type="ECO:0000313" key="1">
    <source>
        <dbReference type="EMBL" id="MBE9213508.1"/>
    </source>
</evidence>
<sequence length="74" mass="8558">MINESASLQTVIEYVEALSAEEQDMLFELIKKRRIEKRREEIAASATETLQEWKLGKAKRGNFSDLKADLLDEE</sequence>